<feature type="region of interest" description="Disordered" evidence="1">
    <location>
        <begin position="227"/>
        <end position="284"/>
    </location>
</feature>
<dbReference type="EMBL" id="CP110636">
    <property type="protein sequence ID" value="UZJ32751.1"/>
    <property type="molecule type" value="Genomic_DNA"/>
</dbReference>
<evidence type="ECO:0000313" key="2">
    <source>
        <dbReference type="EMBL" id="UZJ32751.1"/>
    </source>
</evidence>
<dbReference type="Gene3D" id="2.130.10.10">
    <property type="entry name" value="YVTN repeat-like/Quinoprotein amine dehydrogenase"/>
    <property type="match status" value="1"/>
</dbReference>
<organism evidence="2 3">
    <name type="scientific">Streptomyces endophytica</name>
    <dbReference type="NCBI Taxonomy" id="2991496"/>
    <lineage>
        <taxon>Bacteria</taxon>
        <taxon>Bacillati</taxon>
        <taxon>Actinomycetota</taxon>
        <taxon>Actinomycetes</taxon>
        <taxon>Kitasatosporales</taxon>
        <taxon>Streptomycetaceae</taxon>
        <taxon>Streptomyces</taxon>
    </lineage>
</organism>
<evidence type="ECO:0000313" key="3">
    <source>
        <dbReference type="Proteomes" id="UP001164959"/>
    </source>
</evidence>
<dbReference type="Proteomes" id="UP001164959">
    <property type="component" value="Chromosome"/>
</dbReference>
<dbReference type="SUPFAM" id="SSF82171">
    <property type="entry name" value="DPP6 N-terminal domain-like"/>
    <property type="match status" value="1"/>
</dbReference>
<evidence type="ECO:0000256" key="1">
    <source>
        <dbReference type="SAM" id="MobiDB-lite"/>
    </source>
</evidence>
<gene>
    <name evidence="2" type="ORF">OJ254_23820</name>
</gene>
<sequence length="307" mass="32044">MLALTDTERMAVGTASGITVVDGDSDDGPTAGQPNQVRTLTGVGRPGLLEFSATGRRLASAHGRTAALWNFDQAARTAHAHGLSLADAQTAIYAPPLAIGPGGRIAWSNPLEDQPTSEWERVLHVWSPQDGTIAGGDALNYRCVAPSNDGRTLYAGSEHLVQEWAITGQRLEKRRTVILAGRPEGFHAVPLHIAPLADGSLVVTTGDGAVHLAGPAAQYTRIVVPPGSNDPDDPLLSSLSADGRTVAVGTPKGPSTSMRSPPVARCRRRAWTTTRRSTPSPWPARVVRCSSTVPGAPSPAGTWTSGG</sequence>
<name>A0ABY6PG33_9ACTN</name>
<proteinExistence type="predicted"/>
<keyword evidence="3" id="KW-1185">Reference proteome</keyword>
<feature type="region of interest" description="Disordered" evidence="1">
    <location>
        <begin position="15"/>
        <end position="35"/>
    </location>
</feature>
<protein>
    <submittedName>
        <fullName evidence="2">Uncharacterized protein</fullName>
    </submittedName>
</protein>
<dbReference type="RefSeq" id="WP_265363971.1">
    <property type="nucleotide sequence ID" value="NZ_CP110636.1"/>
</dbReference>
<feature type="compositionally biased region" description="Low complexity" evidence="1">
    <location>
        <begin position="271"/>
        <end position="284"/>
    </location>
</feature>
<reference evidence="2" key="1">
    <citation type="submission" date="2022-11" db="EMBL/GenBank/DDBJ databases">
        <title>Identification and genomic analyses of a novel endophytic actinobacterium Streptomyces endophytica sp. nov. with potential for biocontrol of Yam anthracnose.</title>
        <authorList>
            <person name="Huang X."/>
        </authorList>
    </citation>
    <scope>NUCLEOTIDE SEQUENCE</scope>
    <source>
        <strain evidence="2">HNM0140</strain>
    </source>
</reference>
<dbReference type="InterPro" id="IPR015943">
    <property type="entry name" value="WD40/YVTN_repeat-like_dom_sf"/>
</dbReference>
<accession>A0ABY6PG33</accession>